<dbReference type="InterPro" id="IPR003749">
    <property type="entry name" value="ThiS/MoaD-like"/>
</dbReference>
<evidence type="ECO:0000256" key="3">
    <source>
        <dbReference type="ARBA" id="ARBA00024247"/>
    </source>
</evidence>
<keyword evidence="1" id="KW-0547">Nucleotide-binding</keyword>
<dbReference type="Proteomes" id="UP000614287">
    <property type="component" value="Unassembled WGS sequence"/>
</dbReference>
<gene>
    <name evidence="4" type="primary">moaD</name>
    <name evidence="4" type="ORF">GCM10009007_16760</name>
</gene>
<dbReference type="RefSeq" id="WP_189493503.1">
    <property type="nucleotide sequence ID" value="NZ_BMZG01000008.1"/>
</dbReference>
<dbReference type="InterPro" id="IPR044672">
    <property type="entry name" value="MOCS2A"/>
</dbReference>
<evidence type="ECO:0000313" key="5">
    <source>
        <dbReference type="Proteomes" id="UP000614287"/>
    </source>
</evidence>
<dbReference type="InterPro" id="IPR016155">
    <property type="entry name" value="Mopterin_synth/thiamin_S_b"/>
</dbReference>
<proteinExistence type="inferred from homology"/>
<dbReference type="GO" id="GO:0000166">
    <property type="term" value="F:nucleotide binding"/>
    <property type="evidence" value="ECO:0007669"/>
    <property type="project" value="UniProtKB-KW"/>
</dbReference>
<dbReference type="InterPro" id="IPR012675">
    <property type="entry name" value="Beta-grasp_dom_sf"/>
</dbReference>
<dbReference type="GO" id="GO:1990133">
    <property type="term" value="C:molybdopterin adenylyltransferase complex"/>
    <property type="evidence" value="ECO:0007669"/>
    <property type="project" value="TreeGrafter"/>
</dbReference>
<dbReference type="CDD" id="cd00754">
    <property type="entry name" value="Ubl_MoaD"/>
    <property type="match status" value="1"/>
</dbReference>
<evidence type="ECO:0000313" key="4">
    <source>
        <dbReference type="EMBL" id="GHA76349.1"/>
    </source>
</evidence>
<reference evidence="4" key="2">
    <citation type="submission" date="2020-09" db="EMBL/GenBank/DDBJ databases">
        <authorList>
            <person name="Sun Q."/>
            <person name="Kim S."/>
        </authorList>
    </citation>
    <scope>NUCLEOTIDE SEQUENCE</scope>
    <source>
        <strain evidence="4">KCTC 32501</strain>
    </source>
</reference>
<dbReference type="NCBIfam" id="TIGR01682">
    <property type="entry name" value="moaD"/>
    <property type="match status" value="1"/>
</dbReference>
<dbReference type="GO" id="GO:0006777">
    <property type="term" value="P:Mo-molybdopterin cofactor biosynthetic process"/>
    <property type="evidence" value="ECO:0007669"/>
    <property type="project" value="InterPro"/>
</dbReference>
<protein>
    <recommendedName>
        <fullName evidence="3">Molybdopterin synthase sulfur carrier subunit</fullName>
    </recommendedName>
</protein>
<dbReference type="PANTHER" id="PTHR33359">
    <property type="entry name" value="MOLYBDOPTERIN SYNTHASE SULFUR CARRIER SUBUNIT"/>
    <property type="match status" value="1"/>
</dbReference>
<dbReference type="Pfam" id="PF02597">
    <property type="entry name" value="ThiS"/>
    <property type="match status" value="1"/>
</dbReference>
<sequence length="81" mass="8945">MIQVLYFARFKEVFGVAQERLPSFDTTDALLKYLIDRGDVWAAELDASRSWRMAVNQQVVHGCAALADGDEVAIFPPVTGG</sequence>
<dbReference type="EMBL" id="BMZG01000008">
    <property type="protein sequence ID" value="GHA76349.1"/>
    <property type="molecule type" value="Genomic_DNA"/>
</dbReference>
<accession>A0A8J3CNP7</accession>
<dbReference type="SUPFAM" id="SSF54285">
    <property type="entry name" value="MoaD/ThiS"/>
    <property type="match status" value="1"/>
</dbReference>
<name>A0A8J3CNP7_9BURK</name>
<organism evidence="4 5">
    <name type="scientific">Formosimonas limnophila</name>
    <dbReference type="NCBI Taxonomy" id="1384487"/>
    <lineage>
        <taxon>Bacteria</taxon>
        <taxon>Pseudomonadati</taxon>
        <taxon>Pseudomonadota</taxon>
        <taxon>Betaproteobacteria</taxon>
        <taxon>Burkholderiales</taxon>
        <taxon>Burkholderiaceae</taxon>
        <taxon>Formosimonas</taxon>
    </lineage>
</organism>
<dbReference type="UniPathway" id="UPA00344"/>
<reference evidence="4" key="1">
    <citation type="journal article" date="2014" name="Int. J. Syst. Evol. Microbiol.">
        <title>Complete genome sequence of Corynebacterium casei LMG S-19264T (=DSM 44701T), isolated from a smear-ripened cheese.</title>
        <authorList>
            <consortium name="US DOE Joint Genome Institute (JGI-PGF)"/>
            <person name="Walter F."/>
            <person name="Albersmeier A."/>
            <person name="Kalinowski J."/>
            <person name="Ruckert C."/>
        </authorList>
    </citation>
    <scope>NUCLEOTIDE SEQUENCE</scope>
    <source>
        <strain evidence="4">KCTC 32501</strain>
    </source>
</reference>
<comment type="caution">
    <text evidence="4">The sequence shown here is derived from an EMBL/GenBank/DDBJ whole genome shotgun (WGS) entry which is preliminary data.</text>
</comment>
<evidence type="ECO:0000256" key="1">
    <source>
        <dbReference type="ARBA" id="ARBA00022741"/>
    </source>
</evidence>
<comment type="similarity">
    <text evidence="2">Belongs to the MoaD family.</text>
</comment>
<dbReference type="Gene3D" id="3.10.20.30">
    <property type="match status" value="1"/>
</dbReference>
<evidence type="ECO:0000256" key="2">
    <source>
        <dbReference type="ARBA" id="ARBA00024200"/>
    </source>
</evidence>
<dbReference type="AlphaFoldDB" id="A0A8J3CNP7"/>
<dbReference type="PANTHER" id="PTHR33359:SF1">
    <property type="entry name" value="MOLYBDOPTERIN SYNTHASE SULFUR CARRIER SUBUNIT"/>
    <property type="match status" value="1"/>
</dbReference>
<keyword evidence="5" id="KW-1185">Reference proteome</keyword>